<organism evidence="1 2">
    <name type="scientific">Sphingomonas panacisoli</name>
    <dbReference type="NCBI Taxonomy" id="1813879"/>
    <lineage>
        <taxon>Bacteria</taxon>
        <taxon>Pseudomonadati</taxon>
        <taxon>Pseudomonadota</taxon>
        <taxon>Alphaproteobacteria</taxon>
        <taxon>Sphingomonadales</taxon>
        <taxon>Sphingomonadaceae</taxon>
        <taxon>Sphingomonas</taxon>
    </lineage>
</organism>
<dbReference type="RefSeq" id="WP_146573280.1">
    <property type="nucleotide sequence ID" value="NZ_CP042306.1"/>
</dbReference>
<protein>
    <submittedName>
        <fullName evidence="1">Lytic transglycosylase domain-containing protein</fullName>
    </submittedName>
</protein>
<evidence type="ECO:0000313" key="2">
    <source>
        <dbReference type="Proteomes" id="UP000315673"/>
    </source>
</evidence>
<accession>A0A5B8LLM7</accession>
<dbReference type="Gene3D" id="1.10.530.10">
    <property type="match status" value="1"/>
</dbReference>
<dbReference type="InterPro" id="IPR023346">
    <property type="entry name" value="Lysozyme-like_dom_sf"/>
</dbReference>
<dbReference type="AlphaFoldDB" id="A0A5B8LLM7"/>
<dbReference type="Proteomes" id="UP000315673">
    <property type="component" value="Chromosome"/>
</dbReference>
<dbReference type="SUPFAM" id="SSF53955">
    <property type="entry name" value="Lysozyme-like"/>
    <property type="match status" value="1"/>
</dbReference>
<sequence>MGVEAISGNIGNVRSAIAKASQATGIDFDYLLGQAQLESGLNPTARAGTSSATGLYQFIDQSWLGVIKQHGSEHGLDWASNAITRSGGRWVVNDPGMKSAILGLRNNPEVSATMAAEFASDNKASLEGSLGRGATGTDLYMAHFLGLGGARSFLRTMQANPNVSGAAMFPAAARANRSIFYDASGNARSLGDIYQRFAAKLDKGAAKVGAVGLASDTLDGSAGLTPAVFRKGGDFETAKANFAALAGITNLGDATVITGSGDSNDSAAAWAKAALARATGATAAGTTPPASANSVNLLRPTPDTARLAYMMLASMGANRS</sequence>
<dbReference type="EMBL" id="CP042306">
    <property type="protein sequence ID" value="QDZ08595.1"/>
    <property type="molecule type" value="Genomic_DNA"/>
</dbReference>
<name>A0A5B8LLM7_9SPHN</name>
<gene>
    <name evidence="1" type="ORF">FPZ24_14895</name>
</gene>
<reference evidence="1 2" key="1">
    <citation type="submission" date="2019-07" db="EMBL/GenBank/DDBJ databases">
        <title>Full genome sequence of Sphingomonas sp. 4R-6-7(HKS19).</title>
        <authorList>
            <person name="Im W.-T."/>
        </authorList>
    </citation>
    <scope>NUCLEOTIDE SEQUENCE [LARGE SCALE GENOMIC DNA]</scope>
    <source>
        <strain evidence="1 2">HKS19</strain>
    </source>
</reference>
<evidence type="ECO:0000313" key="1">
    <source>
        <dbReference type="EMBL" id="QDZ08595.1"/>
    </source>
</evidence>
<dbReference type="KEGG" id="spai:FPZ24_14895"/>
<keyword evidence="2" id="KW-1185">Reference proteome</keyword>
<proteinExistence type="predicted"/>
<dbReference type="OrthoDB" id="8477976at2"/>